<reference evidence="2" key="1">
    <citation type="submission" date="2016-06" db="EMBL/GenBank/DDBJ databases">
        <title>Parallel loss of symbiosis genes in relatives of nitrogen-fixing non-legume Parasponia.</title>
        <authorList>
            <person name="Van Velzen R."/>
            <person name="Holmer R."/>
            <person name="Bu F."/>
            <person name="Rutten L."/>
            <person name="Van Zeijl A."/>
            <person name="Liu W."/>
            <person name="Santuari L."/>
            <person name="Cao Q."/>
            <person name="Sharma T."/>
            <person name="Shen D."/>
            <person name="Roswanjaya Y."/>
            <person name="Wardhani T."/>
            <person name="Kalhor M.S."/>
            <person name="Jansen J."/>
            <person name="Van den Hoogen J."/>
            <person name="Gungor B."/>
            <person name="Hartog M."/>
            <person name="Hontelez J."/>
            <person name="Verver J."/>
            <person name="Yang W.-C."/>
            <person name="Schijlen E."/>
            <person name="Repin R."/>
            <person name="Schilthuizen M."/>
            <person name="Schranz E."/>
            <person name="Heidstra R."/>
            <person name="Miyata K."/>
            <person name="Fedorova E."/>
            <person name="Kohlen W."/>
            <person name="Bisseling T."/>
            <person name="Smit S."/>
            <person name="Geurts R."/>
        </authorList>
    </citation>
    <scope>NUCLEOTIDE SEQUENCE [LARGE SCALE GENOMIC DNA]</scope>
    <source>
        <strain evidence="2">cv. WU1-14</strain>
    </source>
</reference>
<proteinExistence type="predicted"/>
<keyword evidence="2" id="KW-1185">Reference proteome</keyword>
<dbReference type="EMBL" id="JXTB01000134">
    <property type="protein sequence ID" value="PON60023.1"/>
    <property type="molecule type" value="Genomic_DNA"/>
</dbReference>
<gene>
    <name evidence="1" type="ORF">PanWU01x14_155370</name>
</gene>
<name>A0A2P5CG48_PARAD</name>
<sequence length="89" mass="9561">MQAQPIMPAAAALSNHIIVVRGQCSTVDKRISKVVKKILRKSKAVDKCISQSDAGPNSGLDWLMGCHLLCCIAGPNSVAYNGFFCAVWQ</sequence>
<dbReference type="AlphaFoldDB" id="A0A2P5CG48"/>
<protein>
    <submittedName>
        <fullName evidence="1">Uncharacterized protein</fullName>
    </submittedName>
</protein>
<comment type="caution">
    <text evidence="1">The sequence shown here is derived from an EMBL/GenBank/DDBJ whole genome shotgun (WGS) entry which is preliminary data.</text>
</comment>
<accession>A0A2P5CG48</accession>
<dbReference type="Proteomes" id="UP000237105">
    <property type="component" value="Unassembled WGS sequence"/>
</dbReference>
<evidence type="ECO:0000313" key="1">
    <source>
        <dbReference type="EMBL" id="PON60023.1"/>
    </source>
</evidence>
<organism evidence="1 2">
    <name type="scientific">Parasponia andersonii</name>
    <name type="common">Sponia andersonii</name>
    <dbReference type="NCBI Taxonomy" id="3476"/>
    <lineage>
        <taxon>Eukaryota</taxon>
        <taxon>Viridiplantae</taxon>
        <taxon>Streptophyta</taxon>
        <taxon>Embryophyta</taxon>
        <taxon>Tracheophyta</taxon>
        <taxon>Spermatophyta</taxon>
        <taxon>Magnoliopsida</taxon>
        <taxon>eudicotyledons</taxon>
        <taxon>Gunneridae</taxon>
        <taxon>Pentapetalae</taxon>
        <taxon>rosids</taxon>
        <taxon>fabids</taxon>
        <taxon>Rosales</taxon>
        <taxon>Cannabaceae</taxon>
        <taxon>Parasponia</taxon>
    </lineage>
</organism>
<evidence type="ECO:0000313" key="2">
    <source>
        <dbReference type="Proteomes" id="UP000237105"/>
    </source>
</evidence>